<dbReference type="ExpressionAtlas" id="A0A3Q0KHA7">
    <property type="expression patterns" value="baseline"/>
</dbReference>
<feature type="region of interest" description="Disordered" evidence="1">
    <location>
        <begin position="623"/>
        <end position="647"/>
    </location>
</feature>
<accession>A0A3Q0KHA7</accession>
<proteinExistence type="predicted"/>
<reference evidence="2" key="1">
    <citation type="journal article" date="2012" name="PLoS Negl. Trop. Dis.">
        <title>A systematically improved high quality genome and transcriptome of the human blood fluke Schistosoma mansoni.</title>
        <authorList>
            <person name="Protasio A.V."/>
            <person name="Tsai I.J."/>
            <person name="Babbage A."/>
            <person name="Nichol S."/>
            <person name="Hunt M."/>
            <person name="Aslett M.A."/>
            <person name="De Silva N."/>
            <person name="Velarde G.S."/>
            <person name="Anderson T.J."/>
            <person name="Clark R.C."/>
            <person name="Davidson C."/>
            <person name="Dillon G.P."/>
            <person name="Holroyd N.E."/>
            <person name="LoVerde P.T."/>
            <person name="Lloyd C."/>
            <person name="McQuillan J."/>
            <person name="Oliveira G."/>
            <person name="Otto T.D."/>
            <person name="Parker-Manuel S.J."/>
            <person name="Quail M.A."/>
            <person name="Wilson R.A."/>
            <person name="Zerlotini A."/>
            <person name="Dunne D.W."/>
            <person name="Berriman M."/>
        </authorList>
    </citation>
    <scope>NUCLEOTIDE SEQUENCE [LARGE SCALE GENOMIC DNA]</scope>
    <source>
        <strain evidence="2">Puerto Rican</strain>
    </source>
</reference>
<feature type="region of interest" description="Disordered" evidence="1">
    <location>
        <begin position="859"/>
        <end position="901"/>
    </location>
</feature>
<keyword evidence="2" id="KW-1185">Reference proteome</keyword>
<protein>
    <submittedName>
        <fullName evidence="3">Putative rhoptry associated membrane antigen</fullName>
    </submittedName>
</protein>
<name>A0A3Q0KHA7_SCHMA</name>
<feature type="region of interest" description="Disordered" evidence="1">
    <location>
        <begin position="739"/>
        <end position="758"/>
    </location>
</feature>
<dbReference type="AlphaFoldDB" id="A0A3Q0KHA7"/>
<sequence length="901" mass="103553">MADSFNTTHNNDDEDLINKELNQEEQNTVDCSDNNVPFPMTTEYELDNSNQHNNGNVTESSNEYVIDNKNDLITEVETRNLTQSGSGDNLELECKEIHPNVNENNDTESQNTNELCINEKIKSHNNITDFQMNDDEETKLNLECSESTNYCDQEPNTSKFFEHISEEEFEPTALITDFNDFTEVYIEENHPPNDKSETHSNIIDDQEGESNINTAKLEYSGIRESKDMIDDHSPLEGTSLSSVKIDEIDRNKCETVLEASFDHLTEKQIMPQHHDDVHLTEDNERAENLFEQTTQEEVMNLTERSEQLPTDENDIPFDFVVHDINEEVGGNLDRISTGGVEGNIQTPLEKVETKFEYDISTSVDQPENGSGKQLHTQVDQNEEEIHNVPSESHTGAYISFADYSKDVEFPAVEEQITTEYESHRKEKDNSDLINTLSPELNHTTEERNYSTDFITDVLNKDDYDDGKNKLFTEDQDNVEKEDHLQWSVNGDSLYIQQTNSPSINDEKHTEIDAINNRTSLSDKDICGKNGLESGPLLYATQNLINELQTVEHLTDDRPEPLNISVDIQGDELCNAEIHKRSTVECYVTEHYSNDNDDNKRSISNYKVENISPEYFEEHQSLRNGNKENQSTPETLNNQLESKPLNDMNKNTALRRIRDNVDEISLNSEGEQRTEFEQRYAELIAKYLPVERQSKKNDRSRRTKTLDRFSKSKFNENRYSYIDTSDVKKRAVTLERNEFRRKRRLQPKPTVNDDYLYPDSVTPSKVDKSISVRSLEEGIPEGAYDVPYIDDDAFLPRRLRENKGEDNGSDEGSSLSLEEDYWSWNPDRFIRLEANHIADTNECAPTPENQPKSRTITSILSKKKKDQPKQILIVQPKANSNKSKNKGKSLICGCVSRKSKNR</sequence>
<evidence type="ECO:0000256" key="1">
    <source>
        <dbReference type="SAM" id="MobiDB-lite"/>
    </source>
</evidence>
<feature type="compositionally biased region" description="Polar residues" evidence="1">
    <location>
        <begin position="623"/>
        <end position="640"/>
    </location>
</feature>
<organism evidence="2 3">
    <name type="scientific">Schistosoma mansoni</name>
    <name type="common">Blood fluke</name>
    <dbReference type="NCBI Taxonomy" id="6183"/>
    <lineage>
        <taxon>Eukaryota</taxon>
        <taxon>Metazoa</taxon>
        <taxon>Spiralia</taxon>
        <taxon>Lophotrochozoa</taxon>
        <taxon>Platyhelminthes</taxon>
        <taxon>Trematoda</taxon>
        <taxon>Digenea</taxon>
        <taxon>Strigeidida</taxon>
        <taxon>Schistosomatoidea</taxon>
        <taxon>Schistosomatidae</taxon>
        <taxon>Schistosoma</taxon>
    </lineage>
</organism>
<evidence type="ECO:0000313" key="2">
    <source>
        <dbReference type="Proteomes" id="UP000008854"/>
    </source>
</evidence>
<dbReference type="Proteomes" id="UP000008854">
    <property type="component" value="Unassembled WGS sequence"/>
</dbReference>
<evidence type="ECO:0000313" key="3">
    <source>
        <dbReference type="WBParaSite" id="Smp_070020.1"/>
    </source>
</evidence>
<dbReference type="InParanoid" id="A0A3Q0KHA7"/>
<dbReference type="WBParaSite" id="Smp_070020.1">
    <property type="protein sequence ID" value="Smp_070020.1"/>
    <property type="gene ID" value="Smp_070020"/>
</dbReference>
<reference evidence="3" key="2">
    <citation type="submission" date="2018-12" db="UniProtKB">
        <authorList>
            <consortium name="WormBaseParasite"/>
        </authorList>
    </citation>
    <scope>IDENTIFICATION</scope>
    <source>
        <strain evidence="3">Puerto Rican</strain>
    </source>
</reference>